<evidence type="ECO:0000313" key="2">
    <source>
        <dbReference type="EMBL" id="OPA74750.1"/>
    </source>
</evidence>
<keyword evidence="3" id="KW-1185">Reference proteome</keyword>
<keyword evidence="1" id="KW-0472">Membrane</keyword>
<feature type="transmembrane region" description="Helical" evidence="1">
    <location>
        <begin position="9"/>
        <end position="29"/>
    </location>
</feature>
<name>A0A1T2X4H4_9BACL</name>
<dbReference type="AlphaFoldDB" id="A0A1T2X4H4"/>
<dbReference type="Proteomes" id="UP000190188">
    <property type="component" value="Unassembled WGS sequence"/>
</dbReference>
<proteinExistence type="predicted"/>
<dbReference type="EMBL" id="MSZX01000010">
    <property type="protein sequence ID" value="OPA74750.1"/>
    <property type="molecule type" value="Genomic_DNA"/>
</dbReference>
<feature type="transmembrane region" description="Helical" evidence="1">
    <location>
        <begin position="41"/>
        <end position="62"/>
    </location>
</feature>
<reference evidence="2 3" key="1">
    <citation type="submission" date="2017-01" db="EMBL/GenBank/DDBJ databases">
        <title>Genome analysis of Paenibacillus selenitrireducens ES3-24.</title>
        <authorList>
            <person name="Xu D."/>
            <person name="Yao R."/>
            <person name="Zheng S."/>
        </authorList>
    </citation>
    <scope>NUCLEOTIDE SEQUENCE [LARGE SCALE GENOMIC DNA]</scope>
    <source>
        <strain evidence="2 3">ES3-24</strain>
    </source>
</reference>
<evidence type="ECO:0000313" key="3">
    <source>
        <dbReference type="Proteomes" id="UP000190188"/>
    </source>
</evidence>
<evidence type="ECO:0000256" key="1">
    <source>
        <dbReference type="SAM" id="Phobius"/>
    </source>
</evidence>
<keyword evidence="1" id="KW-0812">Transmembrane</keyword>
<organism evidence="2 3">
    <name type="scientific">Paenibacillus selenitireducens</name>
    <dbReference type="NCBI Taxonomy" id="1324314"/>
    <lineage>
        <taxon>Bacteria</taxon>
        <taxon>Bacillati</taxon>
        <taxon>Bacillota</taxon>
        <taxon>Bacilli</taxon>
        <taxon>Bacillales</taxon>
        <taxon>Paenibacillaceae</taxon>
        <taxon>Paenibacillus</taxon>
    </lineage>
</organism>
<keyword evidence="1" id="KW-1133">Transmembrane helix</keyword>
<gene>
    <name evidence="2" type="ORF">BVG16_23645</name>
</gene>
<dbReference type="RefSeq" id="WP_078501663.1">
    <property type="nucleotide sequence ID" value="NZ_MSZX01000010.1"/>
</dbReference>
<accession>A0A1T2X4H4</accession>
<sequence>MSSTNIIKLIGLMLIVAAVNILVFSPGFIGVQIGTSALSTATGVTLLFASVWALGYGIYHLLFKKPVMISVKEMITYEDYVENLNRYRHVKGVESDIRLALEQMERIQKRKSTLLHVLKQRFEETELSFKKFASVSQEVEKLFYQNIRNILNILSVFDESEFERVIHRKSSSISTELLQKKAKVYNDYLSSMKSSLSNNEEILLKFDQLLLEISSLDNIEPGDIEQLSCMQELDALIKQTKYYKS</sequence>
<dbReference type="STRING" id="1324314.BVG16_23645"/>
<protein>
    <submittedName>
        <fullName evidence="2">Uncharacterized protein</fullName>
    </submittedName>
</protein>
<comment type="caution">
    <text evidence="2">The sequence shown here is derived from an EMBL/GenBank/DDBJ whole genome shotgun (WGS) entry which is preliminary data.</text>
</comment>
<dbReference type="OrthoDB" id="2935100at2"/>